<dbReference type="PANTHER" id="PTHR31719:SF243">
    <property type="entry name" value="NAC DOMAIN-CONTAINING PROTEIN"/>
    <property type="match status" value="1"/>
</dbReference>
<dbReference type="Pfam" id="PF02365">
    <property type="entry name" value="NAM"/>
    <property type="match status" value="1"/>
</dbReference>
<keyword evidence="4" id="KW-0804">Transcription</keyword>
<dbReference type="Gramene" id="TraesCLE_scaffold_036997_01G000200.1">
    <property type="protein sequence ID" value="TraesCLE_scaffold_036997_01G000200.1"/>
    <property type="gene ID" value="TraesCLE_scaffold_036997_01G000200"/>
</dbReference>
<evidence type="ECO:0000313" key="10">
    <source>
        <dbReference type="Proteomes" id="UP000019116"/>
    </source>
</evidence>
<dbReference type="InterPro" id="IPR036093">
    <property type="entry name" value="NAC_dom_sf"/>
</dbReference>
<dbReference type="OrthoDB" id="693722at2759"/>
<dbReference type="Gramene" id="TraesCS3B02G367100.1">
    <property type="protein sequence ID" value="TraesCS3B02G367100.1"/>
    <property type="gene ID" value="TraesCS3B02G367100"/>
</dbReference>
<proteinExistence type="predicted"/>
<evidence type="ECO:0000256" key="3">
    <source>
        <dbReference type="ARBA" id="ARBA00023125"/>
    </source>
</evidence>
<reference evidence="9" key="3">
    <citation type="submission" date="2018-10" db="UniProtKB">
        <authorList>
            <consortium name="EnsemblPlants"/>
        </authorList>
    </citation>
    <scope>IDENTIFICATION</scope>
</reference>
<dbReference type="PANTHER" id="PTHR31719">
    <property type="entry name" value="NAC TRANSCRIPTION FACTOR 56"/>
    <property type="match status" value="1"/>
</dbReference>
<dbReference type="InterPro" id="IPR003441">
    <property type="entry name" value="NAC-dom"/>
</dbReference>
<comment type="subcellular location">
    <subcellularLocation>
        <location evidence="1">Nucleus</location>
    </subcellularLocation>
</comment>
<evidence type="ECO:0000256" key="5">
    <source>
        <dbReference type="ARBA" id="ARBA00023242"/>
    </source>
</evidence>
<feature type="region of interest" description="Disordered" evidence="6">
    <location>
        <begin position="213"/>
        <end position="322"/>
    </location>
</feature>
<dbReference type="Gramene" id="TraesRN3B0100927800.1">
    <property type="protein sequence ID" value="TraesRN3B0100927800.1"/>
    <property type="gene ID" value="TraesRN3B0100927800"/>
</dbReference>
<dbReference type="Gramene" id="TraesCS3B03G0926700.1">
    <property type="protein sequence ID" value="TraesCS3B03G0926700.1.CDS"/>
    <property type="gene ID" value="TraesCS3B03G0926700"/>
</dbReference>
<sequence length="426" mass="46535">MDAVMLEASTSSTAMLEAPTSSTAMLLEASTSSQQQSGEAALYPYLHVPGVRFVPTDQELILCYLRSKLRGDPPPTTLVHDDDVYAEHPQILTERLGPSVEDYWYVFTQRNRKYAKGGRPSRNTGDTGRWKSVGKNMPVTYGKEKATIGFRNSLAYEVFLYDDGGDSKKKRIEKTEWKMAEFVDVDSNMPVSSAPNFMLLNEWVLCRITRKPEKKKGEEEDPGASPADEVVEEEEGAEEEHEPSSMMLVDEPLTDTSPDTSQQAQATASAGLLRNGANWSDSTADSQVEASGSGADPQQTADDDPFESLDLGPLSSGNSLGHVFTIDPWAWNLYYPEGADIDSSGSRLRTPSDPDPMETPSEPPAAPQPRHFVTDLPSSTDDGRLEHAKVIRKRKEDARASGDDAGKKGNAAVKKSSGRAKPDGQN</sequence>
<dbReference type="Gramene" id="TraesCS3B03G0926800.1">
    <property type="protein sequence ID" value="TraesCS3B03G0926800.1.CDS"/>
    <property type="gene ID" value="TraesCS3B03G0926800"/>
</dbReference>
<dbReference type="GO" id="GO:0005634">
    <property type="term" value="C:nucleus"/>
    <property type="evidence" value="ECO:0007669"/>
    <property type="project" value="UniProtKB-SubCell"/>
</dbReference>
<evidence type="ECO:0000313" key="8">
    <source>
        <dbReference type="EMBL" id="CDM84648.1"/>
    </source>
</evidence>
<dbReference type="AlphaFoldDB" id="A0A077RW96"/>
<dbReference type="GeneID" id="123071149"/>
<dbReference type="EnsemblPlants" id="TraesCS3B02G367100.1">
    <property type="protein sequence ID" value="TraesCS3B02G367100.1"/>
    <property type="gene ID" value="TraesCS3B02G367100"/>
</dbReference>
<evidence type="ECO:0000256" key="6">
    <source>
        <dbReference type="SAM" id="MobiDB-lite"/>
    </source>
</evidence>
<dbReference type="Gramene" id="TraesSTA3B03G01687960.1">
    <property type="protein sequence ID" value="TraesSTA3B03G01687960.1"/>
    <property type="gene ID" value="TraesSTA3B03G01687960"/>
</dbReference>
<dbReference type="Gramene" id="TraesLDM3B03G01696600.1">
    <property type="protein sequence ID" value="TraesLDM3B03G01696600.1"/>
    <property type="gene ID" value="TraesLDM3B03G01696600"/>
</dbReference>
<protein>
    <recommendedName>
        <fullName evidence="7">NAC domain-containing protein</fullName>
    </recommendedName>
</protein>
<feature type="compositionally biased region" description="Low complexity" evidence="6">
    <location>
        <begin position="256"/>
        <end position="270"/>
    </location>
</feature>
<dbReference type="EMBL" id="HG670306">
    <property type="protein sequence ID" value="CDM84648.1"/>
    <property type="molecule type" value="Genomic_DNA"/>
</dbReference>
<reference evidence="9" key="2">
    <citation type="submission" date="2018-08" db="EMBL/GenBank/DDBJ databases">
        <authorList>
            <person name="Rossello M."/>
        </authorList>
    </citation>
    <scope>NUCLEOTIDE SEQUENCE [LARGE SCALE GENOMIC DNA]</scope>
    <source>
        <strain evidence="9">cv. Chinese Spring</strain>
    </source>
</reference>
<dbReference type="Gramene" id="TraesWEE_scaffold_018865_01G000100.1">
    <property type="protein sequence ID" value="TraesWEE_scaffold_018865_01G000100.1"/>
    <property type="gene ID" value="TraesWEE_scaffold_018865_01G000100"/>
</dbReference>
<feature type="compositionally biased region" description="Acidic residues" evidence="6">
    <location>
        <begin position="229"/>
        <end position="241"/>
    </location>
</feature>
<dbReference type="Gramene" id="TraesCS3B02G367400.1">
    <property type="protein sequence ID" value="TraesCS3B02G367400.1"/>
    <property type="gene ID" value="TraesCS3B02G367400"/>
</dbReference>
<keyword evidence="2" id="KW-0805">Transcription regulation</keyword>
<evidence type="ECO:0000256" key="1">
    <source>
        <dbReference type="ARBA" id="ARBA00004123"/>
    </source>
</evidence>
<evidence type="ECO:0000256" key="4">
    <source>
        <dbReference type="ARBA" id="ARBA00023163"/>
    </source>
</evidence>
<dbReference type="Gene3D" id="2.170.150.80">
    <property type="entry name" value="NAC domain"/>
    <property type="match status" value="1"/>
</dbReference>
<dbReference type="Gramene" id="TraesCAD_scaffold_085370_01G000200.1">
    <property type="protein sequence ID" value="TraesCAD_scaffold_085370_01G000200.1"/>
    <property type="gene ID" value="TraesCAD_scaffold_085370_01G000200"/>
</dbReference>
<dbReference type="Gramene" id="TraesJAG3B03G01706040.1">
    <property type="protein sequence ID" value="TraesJAG3B03G01706040.1"/>
    <property type="gene ID" value="TraesJAG3B03G01706040"/>
</dbReference>
<dbReference type="EnsemblPlants" id="TraesCS3B02G367400.1">
    <property type="protein sequence ID" value="TraesCS3B02G367400.1"/>
    <property type="gene ID" value="TraesCS3B02G367400"/>
</dbReference>
<accession>A0A077RW96</accession>
<dbReference type="SUPFAM" id="SSF101941">
    <property type="entry name" value="NAC domain"/>
    <property type="match status" value="1"/>
</dbReference>
<gene>
    <name evidence="9" type="primary">LOC123071149</name>
    <name evidence="8" type="ORF">TRAES_3BF027700030CFD_c1</name>
</gene>
<feature type="region of interest" description="Disordered" evidence="6">
    <location>
        <begin position="336"/>
        <end position="426"/>
    </location>
</feature>
<dbReference type="HOGENOM" id="CLU_644677_0_0_1"/>
<dbReference type="Proteomes" id="UP000019116">
    <property type="component" value="Chromosome 3B"/>
</dbReference>
<reference evidence="8" key="1">
    <citation type="journal article" date="2014" name="Science">
        <title>Structural and functional partitioning of bread wheat chromosome 3B.</title>
        <authorList>
            <person name="Choulet F."/>
            <person name="Alberti A."/>
            <person name="Theil S."/>
            <person name="Glover N."/>
            <person name="Barbe V."/>
            <person name="Daron J."/>
            <person name="Pingault L."/>
            <person name="Sourdille P."/>
            <person name="Couloux A."/>
            <person name="Paux E."/>
            <person name="Leroy P."/>
            <person name="Mangenot S."/>
            <person name="Guilhot N."/>
            <person name="Le Gouis J."/>
            <person name="Balfourier F."/>
            <person name="Alaux M."/>
            <person name="Jamilloux V."/>
            <person name="Poulain J."/>
            <person name="Durand C."/>
            <person name="Bellec A."/>
            <person name="Gaspin C."/>
            <person name="Safar J."/>
            <person name="Dolezel J."/>
            <person name="Rogers J."/>
            <person name="Vandepoele K."/>
            <person name="Aury J.M."/>
            <person name="Mayer K."/>
            <person name="Berges H."/>
            <person name="Quesneville H."/>
            <person name="Wincker P."/>
            <person name="Feuillet C."/>
        </authorList>
    </citation>
    <scope>NUCLEOTIDE SEQUENCE</scope>
</reference>
<dbReference type="GO" id="GO:0006355">
    <property type="term" value="P:regulation of DNA-templated transcription"/>
    <property type="evidence" value="ECO:0007669"/>
    <property type="project" value="InterPro"/>
</dbReference>
<dbReference type="SMR" id="A0A077RW96"/>
<keyword evidence="3" id="KW-0238">DNA-binding</keyword>
<evidence type="ECO:0000259" key="7">
    <source>
        <dbReference type="PROSITE" id="PS51005"/>
    </source>
</evidence>
<evidence type="ECO:0000313" key="9">
    <source>
        <dbReference type="EnsemblPlants" id="TraesCS3B02G367400.1"/>
    </source>
</evidence>
<feature type="domain" description="NAC" evidence="7">
    <location>
        <begin position="47"/>
        <end position="211"/>
    </location>
</feature>
<dbReference type="GO" id="GO:0003677">
    <property type="term" value="F:DNA binding"/>
    <property type="evidence" value="ECO:0007669"/>
    <property type="project" value="UniProtKB-KW"/>
</dbReference>
<name>A0A077RW96_WHEAT</name>
<dbReference type="Gramene" id="TraesMAC3B03G01698570.1">
    <property type="protein sequence ID" value="TraesMAC3B03G01698570.1"/>
    <property type="gene ID" value="TraesMAC3B03G01698570"/>
</dbReference>
<feature type="compositionally biased region" description="Basic and acidic residues" evidence="6">
    <location>
        <begin position="381"/>
        <end position="407"/>
    </location>
</feature>
<dbReference type="Gramene" id="TraesROB_scaffold_039998_01G000300.1">
    <property type="protein sequence ID" value="TraesROB_scaffold_039998_01G000300.1"/>
    <property type="gene ID" value="TraesROB_scaffold_039998_01G000300"/>
</dbReference>
<evidence type="ECO:0000256" key="2">
    <source>
        <dbReference type="ARBA" id="ARBA00023015"/>
    </source>
</evidence>
<dbReference type="Gramene" id="TraesJUL3B03G01711680.1">
    <property type="protein sequence ID" value="TraesJUL3B03G01711680.1"/>
    <property type="gene ID" value="TraesJUL3B03G01711680"/>
</dbReference>
<dbReference type="PROSITE" id="PS51005">
    <property type="entry name" value="NAC"/>
    <property type="match status" value="1"/>
</dbReference>
<dbReference type="Gramene" id="TraesRN3B0100927700.1">
    <property type="protein sequence ID" value="TraesRN3B0100927700.1"/>
    <property type="gene ID" value="TraesRN3B0100927700"/>
</dbReference>
<dbReference type="STRING" id="4565.A0A077RW96"/>
<accession>A0A9R1FM15</accession>
<keyword evidence="10" id="KW-1185">Reference proteome</keyword>
<keyword evidence="5" id="KW-0539">Nucleus</keyword>
<organism evidence="9">
    <name type="scientific">Triticum aestivum</name>
    <name type="common">Wheat</name>
    <dbReference type="NCBI Taxonomy" id="4565"/>
    <lineage>
        <taxon>Eukaryota</taxon>
        <taxon>Viridiplantae</taxon>
        <taxon>Streptophyta</taxon>
        <taxon>Embryophyta</taxon>
        <taxon>Tracheophyta</taxon>
        <taxon>Spermatophyta</taxon>
        <taxon>Magnoliopsida</taxon>
        <taxon>Liliopsida</taxon>
        <taxon>Poales</taxon>
        <taxon>Poaceae</taxon>
        <taxon>BOP clade</taxon>
        <taxon>Pooideae</taxon>
        <taxon>Triticodae</taxon>
        <taxon>Triticeae</taxon>
        <taxon>Triticinae</taxon>
        <taxon>Triticum</taxon>
    </lineage>
</organism>
<dbReference type="RefSeq" id="XP_044350581.1">
    <property type="nucleotide sequence ID" value="XM_044494646.1"/>
</dbReference>
<feature type="compositionally biased region" description="Polar residues" evidence="6">
    <location>
        <begin position="277"/>
        <end position="300"/>
    </location>
</feature>
<dbReference type="OMA" id="HGATHEK"/>